<comment type="caution">
    <text evidence="1">The sequence shown here is derived from an EMBL/GenBank/DDBJ whole genome shotgun (WGS) entry which is preliminary data.</text>
</comment>
<evidence type="ECO:0000313" key="1">
    <source>
        <dbReference type="EMBL" id="KAL3859039.1"/>
    </source>
</evidence>
<evidence type="ECO:0008006" key="3">
    <source>
        <dbReference type="Google" id="ProtNLM"/>
    </source>
</evidence>
<dbReference type="EMBL" id="JBJQND010000012">
    <property type="protein sequence ID" value="KAL3859039.1"/>
    <property type="molecule type" value="Genomic_DNA"/>
</dbReference>
<keyword evidence="2" id="KW-1185">Reference proteome</keyword>
<dbReference type="Proteomes" id="UP001634394">
    <property type="component" value="Unassembled WGS sequence"/>
</dbReference>
<proteinExistence type="predicted"/>
<dbReference type="AlphaFoldDB" id="A0ABD3VBR9"/>
<accession>A0ABD3VBR9</accession>
<evidence type="ECO:0000313" key="2">
    <source>
        <dbReference type="Proteomes" id="UP001634394"/>
    </source>
</evidence>
<organism evidence="1 2">
    <name type="scientific">Sinanodonta woodiana</name>
    <name type="common">Chinese pond mussel</name>
    <name type="synonym">Anodonta woodiana</name>
    <dbReference type="NCBI Taxonomy" id="1069815"/>
    <lineage>
        <taxon>Eukaryota</taxon>
        <taxon>Metazoa</taxon>
        <taxon>Spiralia</taxon>
        <taxon>Lophotrochozoa</taxon>
        <taxon>Mollusca</taxon>
        <taxon>Bivalvia</taxon>
        <taxon>Autobranchia</taxon>
        <taxon>Heteroconchia</taxon>
        <taxon>Palaeoheterodonta</taxon>
        <taxon>Unionida</taxon>
        <taxon>Unionoidea</taxon>
        <taxon>Unionidae</taxon>
        <taxon>Unioninae</taxon>
        <taxon>Sinanodonta</taxon>
    </lineage>
</organism>
<reference evidence="1 2" key="1">
    <citation type="submission" date="2024-11" db="EMBL/GenBank/DDBJ databases">
        <title>Chromosome-level genome assembly of the freshwater bivalve Anodonta woodiana.</title>
        <authorList>
            <person name="Chen X."/>
        </authorList>
    </citation>
    <scope>NUCLEOTIDE SEQUENCE [LARGE SCALE GENOMIC DNA]</scope>
    <source>
        <strain evidence="1">MN2024</strain>
        <tissue evidence="1">Gills</tissue>
    </source>
</reference>
<protein>
    <recommendedName>
        <fullName evidence="3">Transcription factor CBF/NF-Y/archaeal histone domain-containing protein</fullName>
    </recommendedName>
</protein>
<name>A0ABD3VBR9_SINWO</name>
<gene>
    <name evidence="1" type="ORF">ACJMK2_009277</name>
</gene>
<sequence length="106" mass="12189">MSKEQDATLKIKDESKDVLSIHHKMKSLLPPHTAKIRRLLPNATLTSVEMEEAVLYLCTFTPSLKIQVCHAAAESISTGQCFSILPFSFRFSREFPTLWEFSLRYR</sequence>